<accession>A0A8S5NCJ6</accession>
<name>A0A8S5NCJ6_9CAUD</name>
<proteinExistence type="predicted"/>
<sequence>MKKERLTVKNPDGTYRIWMDRAGTFRLEAQMNSIFAYGDLVNKLGRYEDQDEEKHKK</sequence>
<reference evidence="1" key="1">
    <citation type="journal article" date="2021" name="Proc. Natl. Acad. Sci. U.S.A.">
        <title>A Catalog of Tens of Thousands of Viruses from Human Metagenomes Reveals Hidden Associations with Chronic Diseases.</title>
        <authorList>
            <person name="Tisza M.J."/>
            <person name="Buck C.B."/>
        </authorList>
    </citation>
    <scope>NUCLEOTIDE SEQUENCE</scope>
    <source>
        <strain evidence="1">Ct5Tq8</strain>
    </source>
</reference>
<dbReference type="EMBL" id="BK015138">
    <property type="protein sequence ID" value="DAD92541.1"/>
    <property type="molecule type" value="Genomic_DNA"/>
</dbReference>
<protein>
    <submittedName>
        <fullName evidence="1">Cytoskeleton assembly control protein</fullName>
    </submittedName>
</protein>
<evidence type="ECO:0000313" key="1">
    <source>
        <dbReference type="EMBL" id="DAD92541.1"/>
    </source>
</evidence>
<organism evidence="1">
    <name type="scientific">Myoviridae sp. ct5Tq8</name>
    <dbReference type="NCBI Taxonomy" id="2826612"/>
    <lineage>
        <taxon>Viruses</taxon>
        <taxon>Duplodnaviria</taxon>
        <taxon>Heunggongvirae</taxon>
        <taxon>Uroviricota</taxon>
        <taxon>Caudoviricetes</taxon>
    </lineage>
</organism>